<dbReference type="InterPro" id="IPR018448">
    <property type="entry name" value="TatB"/>
</dbReference>
<evidence type="ECO:0000256" key="2">
    <source>
        <dbReference type="ARBA" id="ARBA00022448"/>
    </source>
</evidence>
<keyword evidence="8 9" id="KW-0472">Membrane</keyword>
<evidence type="ECO:0000256" key="8">
    <source>
        <dbReference type="ARBA" id="ARBA00023136"/>
    </source>
</evidence>
<protein>
    <recommendedName>
        <fullName evidence="9">Sec-independent protein translocase protein TatB</fullName>
    </recommendedName>
</protein>
<keyword evidence="12" id="KW-1185">Reference proteome</keyword>
<name>A0A1Q2MA95_9GAMM</name>
<dbReference type="GO" id="GO:0008320">
    <property type="term" value="F:protein transmembrane transporter activity"/>
    <property type="evidence" value="ECO:0007669"/>
    <property type="project" value="UniProtKB-UniRule"/>
</dbReference>
<evidence type="ECO:0000256" key="5">
    <source>
        <dbReference type="ARBA" id="ARBA00022927"/>
    </source>
</evidence>
<comment type="similarity">
    <text evidence="9">Belongs to the TatB family.</text>
</comment>
<feature type="region of interest" description="Disordered" evidence="10">
    <location>
        <begin position="97"/>
        <end position="236"/>
    </location>
</feature>
<dbReference type="STRING" id="260552.Mag101_16970"/>
<feature type="compositionally biased region" description="Basic and acidic residues" evidence="10">
    <location>
        <begin position="173"/>
        <end position="209"/>
    </location>
</feature>
<feature type="compositionally biased region" description="Acidic residues" evidence="10">
    <location>
        <begin position="160"/>
        <end position="172"/>
    </location>
</feature>
<dbReference type="NCBIfam" id="TIGR01410">
    <property type="entry name" value="tatB"/>
    <property type="match status" value="1"/>
</dbReference>
<dbReference type="OrthoDB" id="9816005at2"/>
<evidence type="ECO:0000256" key="9">
    <source>
        <dbReference type="HAMAP-Rule" id="MF_00237"/>
    </source>
</evidence>
<evidence type="ECO:0000256" key="3">
    <source>
        <dbReference type="ARBA" id="ARBA00022475"/>
    </source>
</evidence>
<dbReference type="PANTHER" id="PTHR33162">
    <property type="entry name" value="SEC-INDEPENDENT PROTEIN TRANSLOCASE PROTEIN TATA, CHLOROPLASTIC"/>
    <property type="match status" value="1"/>
</dbReference>
<evidence type="ECO:0000313" key="12">
    <source>
        <dbReference type="Proteomes" id="UP000188219"/>
    </source>
</evidence>
<comment type="function">
    <text evidence="9">Part of the twin-arginine translocation (Tat) system that transports large folded proteins containing a characteristic twin-arginine motif in their signal peptide across membranes. Together with TatC, TatB is part of a receptor directly interacting with Tat signal peptides. TatB may form an oligomeric binding site that transiently accommodates folded Tat precursor proteins before their translocation.</text>
</comment>
<dbReference type="PRINTS" id="PR01506">
    <property type="entry name" value="TATBPROTEIN"/>
</dbReference>
<sequence length="236" mass="26682">MFDIGFFELLLIAVVGLVVIGPERLPDAVRTTVRWWTQIKQTLGSAKEELEREVGADDIRRELHNERVLKELRESQQAMERTFSEAERKFEKDLKSVETQAQALKEDAAAHAQPAAVEAKPAPTEPSSPDPAADKLLQAEDYLPEEDKRALAEGNLDDDHLPEEEEDLEDPDYPEHLHDHGEPEHNPHHPDHFKHEEDAAWAEVDRLDPAEPAPSAEEASPQPHTDSPTESEDKRQ</sequence>
<proteinExistence type="inferred from homology"/>
<dbReference type="Pfam" id="PF02416">
    <property type="entry name" value="TatA_B_E"/>
    <property type="match status" value="1"/>
</dbReference>
<organism evidence="11 12">
    <name type="scientific">Microbulbifer agarilyticus</name>
    <dbReference type="NCBI Taxonomy" id="260552"/>
    <lineage>
        <taxon>Bacteria</taxon>
        <taxon>Pseudomonadati</taxon>
        <taxon>Pseudomonadota</taxon>
        <taxon>Gammaproteobacteria</taxon>
        <taxon>Cellvibrionales</taxon>
        <taxon>Microbulbiferaceae</taxon>
        <taxon>Microbulbifer</taxon>
    </lineage>
</organism>
<keyword evidence="4 9" id="KW-0812">Transmembrane</keyword>
<evidence type="ECO:0000313" key="11">
    <source>
        <dbReference type="EMBL" id="AQQ69132.1"/>
    </source>
</evidence>
<evidence type="ECO:0000256" key="4">
    <source>
        <dbReference type="ARBA" id="ARBA00022692"/>
    </source>
</evidence>
<dbReference type="eggNOG" id="COG1826">
    <property type="taxonomic scope" value="Bacteria"/>
</dbReference>
<gene>
    <name evidence="9" type="primary">tatB</name>
    <name evidence="11" type="ORF">Mag101_16970</name>
</gene>
<comment type="subcellular location">
    <subcellularLocation>
        <location evidence="9">Cell membrane</location>
        <topology evidence="9">Single-pass membrane protein</topology>
    </subcellularLocation>
    <subcellularLocation>
        <location evidence="1">Membrane</location>
        <topology evidence="1">Single-pass membrane protein</topology>
    </subcellularLocation>
</comment>
<dbReference type="KEGG" id="maga:Mag101_16970"/>
<evidence type="ECO:0000256" key="7">
    <source>
        <dbReference type="ARBA" id="ARBA00023010"/>
    </source>
</evidence>
<evidence type="ECO:0000256" key="10">
    <source>
        <dbReference type="SAM" id="MobiDB-lite"/>
    </source>
</evidence>
<dbReference type="InterPro" id="IPR003369">
    <property type="entry name" value="TatA/B/E"/>
</dbReference>
<keyword evidence="7 9" id="KW-0811">Translocation</keyword>
<evidence type="ECO:0000256" key="1">
    <source>
        <dbReference type="ARBA" id="ARBA00004167"/>
    </source>
</evidence>
<accession>A0A1Q2MA95</accession>
<dbReference type="GO" id="GO:0043953">
    <property type="term" value="P:protein transport by the Tat complex"/>
    <property type="evidence" value="ECO:0007669"/>
    <property type="project" value="UniProtKB-UniRule"/>
</dbReference>
<keyword evidence="5 9" id="KW-0653">Protein transport</keyword>
<dbReference type="GO" id="GO:0033281">
    <property type="term" value="C:TAT protein transport complex"/>
    <property type="evidence" value="ECO:0007669"/>
    <property type="project" value="UniProtKB-UniRule"/>
</dbReference>
<dbReference type="Proteomes" id="UP000188219">
    <property type="component" value="Chromosome"/>
</dbReference>
<dbReference type="PANTHER" id="PTHR33162:SF1">
    <property type="entry name" value="SEC-INDEPENDENT PROTEIN TRANSLOCASE PROTEIN TATA, CHLOROPLASTIC"/>
    <property type="match status" value="1"/>
</dbReference>
<comment type="subunit">
    <text evidence="9">The Tat system comprises two distinct complexes: a TatABC complex, containing multiple copies of TatA, TatB and TatC subunits, and a separate TatA complex, containing only TatA subunits. Substrates initially bind to the TatABC complex, which probably triggers association of the separate TatA complex to form the active translocon.</text>
</comment>
<dbReference type="EMBL" id="CP019650">
    <property type="protein sequence ID" value="AQQ69132.1"/>
    <property type="molecule type" value="Genomic_DNA"/>
</dbReference>
<keyword evidence="2 9" id="KW-0813">Transport</keyword>
<dbReference type="RefSeq" id="WP_077407660.1">
    <property type="nucleotide sequence ID" value="NZ_CP019650.1"/>
</dbReference>
<dbReference type="HAMAP" id="MF_00237">
    <property type="entry name" value="TatB"/>
    <property type="match status" value="1"/>
</dbReference>
<reference evidence="11" key="1">
    <citation type="submission" date="2017-02" db="EMBL/GenBank/DDBJ databases">
        <title>Genome of Microbulbifer agarilyticus GP101.</title>
        <authorList>
            <person name="Jung J."/>
            <person name="Bae S.S."/>
            <person name="Baek K."/>
        </authorList>
    </citation>
    <scope>NUCLEOTIDE SEQUENCE [LARGE SCALE GENOMIC DNA]</scope>
    <source>
        <strain evidence="11">GP101</strain>
    </source>
</reference>
<keyword evidence="3 9" id="KW-1003">Cell membrane</keyword>
<keyword evidence="6 9" id="KW-1133">Transmembrane helix</keyword>
<dbReference type="Gene3D" id="1.20.5.3310">
    <property type="match status" value="1"/>
</dbReference>
<feature type="compositionally biased region" description="Low complexity" evidence="10">
    <location>
        <begin position="110"/>
        <end position="122"/>
    </location>
</feature>
<evidence type="ECO:0000256" key="6">
    <source>
        <dbReference type="ARBA" id="ARBA00022989"/>
    </source>
</evidence>
<dbReference type="AlphaFoldDB" id="A0A1Q2MA95"/>